<dbReference type="PROSITE" id="PS51674">
    <property type="entry name" value="4FE4S_WBL"/>
    <property type="match status" value="1"/>
</dbReference>
<proteinExistence type="predicted"/>
<evidence type="ECO:0000313" key="2">
    <source>
        <dbReference type="EMBL" id="MBE7702179.1"/>
    </source>
</evidence>
<dbReference type="Pfam" id="PF02467">
    <property type="entry name" value="Whib"/>
    <property type="match status" value="1"/>
</dbReference>
<keyword evidence="3" id="KW-1185">Reference proteome</keyword>
<comment type="caution">
    <text evidence="2">The sequence shown here is derived from an EMBL/GenBank/DDBJ whole genome shotgun (WGS) entry which is preliminary data.</text>
</comment>
<reference evidence="2 3" key="1">
    <citation type="submission" date="2020-08" db="EMBL/GenBank/DDBJ databases">
        <title>A Genomic Blueprint of the Chicken Gut Microbiome.</title>
        <authorList>
            <person name="Gilroy R."/>
            <person name="Ravi A."/>
            <person name="Getino M."/>
            <person name="Pursley I."/>
            <person name="Horton D.L."/>
            <person name="Alikhan N.-F."/>
            <person name="Baker D."/>
            <person name="Gharbi K."/>
            <person name="Hall N."/>
            <person name="Watson M."/>
            <person name="Adriaenssens E.M."/>
            <person name="Foster-Nyarko E."/>
            <person name="Jarju S."/>
            <person name="Secka A."/>
            <person name="Antonio M."/>
            <person name="Oren A."/>
            <person name="Chaudhuri R."/>
            <person name="La Ragione R.M."/>
            <person name="Hildebrand F."/>
            <person name="Pallen M.J."/>
        </authorList>
    </citation>
    <scope>NUCLEOTIDE SEQUENCE [LARGE SCALE GENOMIC DNA]</scope>
    <source>
        <strain evidence="2 3">Sa1BUA8</strain>
    </source>
</reference>
<dbReference type="InterPro" id="IPR034768">
    <property type="entry name" value="4FE4S_WBL"/>
</dbReference>
<dbReference type="Proteomes" id="UP000822993">
    <property type="component" value="Unassembled WGS sequence"/>
</dbReference>
<accession>A0A9D5UD55</accession>
<evidence type="ECO:0000313" key="3">
    <source>
        <dbReference type="Proteomes" id="UP000822993"/>
    </source>
</evidence>
<dbReference type="AlphaFoldDB" id="A0A9D5UD55"/>
<dbReference type="RefSeq" id="WP_193721383.1">
    <property type="nucleotide sequence ID" value="NZ_JACSPN010000035.1"/>
</dbReference>
<gene>
    <name evidence="2" type="ORF">H9623_17960</name>
</gene>
<protein>
    <submittedName>
        <fullName evidence="2">WhiB family transcriptional regulator</fullName>
    </submittedName>
</protein>
<sequence>MDERILTPEGRVELVAELRDELTHGPQPAHDTDRGEVTTADLLRIVGAPIIDPEHWPLFAACASAPETTSPSTETQARAALERCAQCPVLAECRSWLDGEPAFEGIAGGAWVRPRAKNPRVTLADLTREDIAA</sequence>
<evidence type="ECO:0000259" key="1">
    <source>
        <dbReference type="PROSITE" id="PS51674"/>
    </source>
</evidence>
<name>A0A9D5UD55_9CELL</name>
<organism evidence="2 3">
    <name type="scientific">Oerskovia douganii</name>
    <dbReference type="NCBI Taxonomy" id="2762210"/>
    <lineage>
        <taxon>Bacteria</taxon>
        <taxon>Bacillati</taxon>
        <taxon>Actinomycetota</taxon>
        <taxon>Actinomycetes</taxon>
        <taxon>Micrococcales</taxon>
        <taxon>Cellulomonadaceae</taxon>
        <taxon>Oerskovia</taxon>
    </lineage>
</organism>
<dbReference type="EMBL" id="JACSPN010000035">
    <property type="protein sequence ID" value="MBE7702179.1"/>
    <property type="molecule type" value="Genomic_DNA"/>
</dbReference>
<feature type="domain" description="4Fe-4S Wbl-type" evidence="1">
    <location>
        <begin position="46"/>
        <end position="117"/>
    </location>
</feature>